<keyword evidence="2" id="KW-0808">Transferase</keyword>
<accession>A0A4R5B4U4</accession>
<dbReference type="InterPro" id="IPR002575">
    <property type="entry name" value="Aminoglycoside_PTrfase"/>
</dbReference>
<protein>
    <submittedName>
        <fullName evidence="2">Aminoglycoside phosphotransferase family protein</fullName>
    </submittedName>
</protein>
<feature type="domain" description="Aminoglycoside phosphotransferase" evidence="1">
    <location>
        <begin position="26"/>
        <end position="228"/>
    </location>
</feature>
<dbReference type="GO" id="GO:0016740">
    <property type="term" value="F:transferase activity"/>
    <property type="evidence" value="ECO:0007669"/>
    <property type="project" value="UniProtKB-KW"/>
</dbReference>
<dbReference type="Proteomes" id="UP000295578">
    <property type="component" value="Unassembled WGS sequence"/>
</dbReference>
<dbReference type="OrthoDB" id="3383851at2"/>
<reference evidence="2 3" key="1">
    <citation type="submission" date="2019-03" db="EMBL/GenBank/DDBJ databases">
        <title>Draft genome sequences of novel Actinobacteria.</title>
        <authorList>
            <person name="Sahin N."/>
            <person name="Ay H."/>
            <person name="Saygin H."/>
        </authorList>
    </citation>
    <scope>NUCLEOTIDE SEQUENCE [LARGE SCALE GENOMIC DNA]</scope>
    <source>
        <strain evidence="2 3">DSM 45941</strain>
    </source>
</reference>
<dbReference type="Gene3D" id="3.90.1200.10">
    <property type="match status" value="1"/>
</dbReference>
<gene>
    <name evidence="2" type="ORF">E1293_21260</name>
</gene>
<dbReference type="EMBL" id="SMKY01000095">
    <property type="protein sequence ID" value="TDD80265.1"/>
    <property type="molecule type" value="Genomic_DNA"/>
</dbReference>
<dbReference type="Pfam" id="PF01636">
    <property type="entry name" value="APH"/>
    <property type="match status" value="1"/>
</dbReference>
<dbReference type="SUPFAM" id="SSF56112">
    <property type="entry name" value="Protein kinase-like (PK-like)"/>
    <property type="match status" value="1"/>
</dbReference>
<evidence type="ECO:0000313" key="3">
    <source>
        <dbReference type="Proteomes" id="UP000295578"/>
    </source>
</evidence>
<proteinExistence type="predicted"/>
<comment type="caution">
    <text evidence="2">The sequence shown here is derived from an EMBL/GenBank/DDBJ whole genome shotgun (WGS) entry which is preliminary data.</text>
</comment>
<dbReference type="AlphaFoldDB" id="A0A4R5B4U4"/>
<evidence type="ECO:0000259" key="1">
    <source>
        <dbReference type="Pfam" id="PF01636"/>
    </source>
</evidence>
<dbReference type="InterPro" id="IPR011009">
    <property type="entry name" value="Kinase-like_dom_sf"/>
</dbReference>
<keyword evidence="3" id="KW-1185">Reference proteome</keyword>
<name>A0A4R5B4U4_9ACTN</name>
<evidence type="ECO:0000313" key="2">
    <source>
        <dbReference type="EMBL" id="TDD80265.1"/>
    </source>
</evidence>
<organism evidence="2 3">
    <name type="scientific">Actinomadura darangshiensis</name>
    <dbReference type="NCBI Taxonomy" id="705336"/>
    <lineage>
        <taxon>Bacteria</taxon>
        <taxon>Bacillati</taxon>
        <taxon>Actinomycetota</taxon>
        <taxon>Actinomycetes</taxon>
        <taxon>Streptosporangiales</taxon>
        <taxon>Thermomonosporaceae</taxon>
        <taxon>Actinomadura</taxon>
    </lineage>
</organism>
<sequence>MVTTAAAGRGRMGERPSTHLLELRADVVIKRYRSWEHRQQEREWSALELLDEHASGLAPTPVSARLTADPPEVVMSRLPGRPLDGPVSSEQAGAVAAAVVRLQESIPRRVLADLPPRAGHPVELLEQVRGWCSKASSAESHPVAAKALTAGTDWAHRPGLTELLHRTDRPVFGTGDGNLSNYLWDGSEVRLVDFEYSGRSDRAYELAEAIEHISAREDGGVDLAAAFEQVELEASEAARSRECRRLLALFWLLRILGTRPDRSPVLIRQAERLLSLL</sequence>